<dbReference type="EMBL" id="CM016552">
    <property type="protein sequence ID" value="TKW41539.1"/>
    <property type="molecule type" value="Genomic_DNA"/>
</dbReference>
<dbReference type="Proteomes" id="UP000298652">
    <property type="component" value="Chromosome 1"/>
</dbReference>
<dbReference type="Gramene" id="TKW41539">
    <property type="protein sequence ID" value="TKW41539"/>
    <property type="gene ID" value="SEVIR_1G322900v2"/>
</dbReference>
<accession>A0A4U6WJE4</accession>
<keyword evidence="1" id="KW-1133">Transmembrane helix</keyword>
<protein>
    <submittedName>
        <fullName evidence="2">Uncharacterized protein</fullName>
    </submittedName>
</protein>
<keyword evidence="3" id="KW-1185">Reference proteome</keyword>
<evidence type="ECO:0000256" key="1">
    <source>
        <dbReference type="SAM" id="Phobius"/>
    </source>
</evidence>
<reference evidence="2" key="1">
    <citation type="submission" date="2019-03" db="EMBL/GenBank/DDBJ databases">
        <title>WGS assembly of Setaria viridis.</title>
        <authorList>
            <person name="Huang P."/>
            <person name="Jenkins J."/>
            <person name="Grimwood J."/>
            <person name="Barry K."/>
            <person name="Healey A."/>
            <person name="Mamidi S."/>
            <person name="Sreedasyam A."/>
            <person name="Shu S."/>
            <person name="Feldman M."/>
            <person name="Wu J."/>
            <person name="Yu Y."/>
            <person name="Chen C."/>
            <person name="Johnson J."/>
            <person name="Rokhsar D."/>
            <person name="Baxter I."/>
            <person name="Schmutz J."/>
            <person name="Brutnell T."/>
            <person name="Kellogg E."/>
        </authorList>
    </citation>
    <scope>NUCLEOTIDE SEQUENCE [LARGE SCALE GENOMIC DNA]</scope>
</reference>
<evidence type="ECO:0000313" key="2">
    <source>
        <dbReference type="EMBL" id="TKW41539.1"/>
    </source>
</evidence>
<feature type="transmembrane region" description="Helical" evidence="1">
    <location>
        <begin position="24"/>
        <end position="48"/>
    </location>
</feature>
<keyword evidence="1" id="KW-0472">Membrane</keyword>
<gene>
    <name evidence="2" type="ORF">SEVIR_1G322900v2</name>
</gene>
<evidence type="ECO:0000313" key="3">
    <source>
        <dbReference type="Proteomes" id="UP000298652"/>
    </source>
</evidence>
<keyword evidence="1" id="KW-0812">Transmembrane</keyword>
<organism evidence="2 3">
    <name type="scientific">Setaria viridis</name>
    <name type="common">Green bristlegrass</name>
    <name type="synonym">Setaria italica subsp. viridis</name>
    <dbReference type="NCBI Taxonomy" id="4556"/>
    <lineage>
        <taxon>Eukaryota</taxon>
        <taxon>Viridiplantae</taxon>
        <taxon>Streptophyta</taxon>
        <taxon>Embryophyta</taxon>
        <taxon>Tracheophyta</taxon>
        <taxon>Spermatophyta</taxon>
        <taxon>Magnoliopsida</taxon>
        <taxon>Liliopsida</taxon>
        <taxon>Poales</taxon>
        <taxon>Poaceae</taxon>
        <taxon>PACMAD clade</taxon>
        <taxon>Panicoideae</taxon>
        <taxon>Panicodae</taxon>
        <taxon>Paniceae</taxon>
        <taxon>Cenchrinae</taxon>
        <taxon>Setaria</taxon>
    </lineage>
</organism>
<dbReference type="AlphaFoldDB" id="A0A4U6WJE4"/>
<name>A0A4U6WJE4_SETVI</name>
<proteinExistence type="predicted"/>
<sequence>MISAVVHLLLDVYGHNTLRRSLILKFSLGLLICWYFFPGSIQHLIYYLDPFKKAKSTQPVEICVEVASCCFKGVSCDDYHVLRCMCVCHGPCLYTLFWNSLI</sequence>